<evidence type="ECO:0000256" key="7">
    <source>
        <dbReference type="ARBA" id="ARBA00023136"/>
    </source>
</evidence>
<sequence>MARRLPAPRPRQKHRLRRPRQPHRPAHTRATDMLGRMIEASARNLFLVLLLTVFVVAAGVYAVLHTPLDALPDLSDTQVIIYTEYPGQAPQVVEDQITYPLSTAMLGVPKSKVVRGFSFFGASFVYVIFEDGTDLYWARSRVLEYLNFAAGRLPTGVTPSLGPDATGVGWIYQYVVLGAQRTLAELRTLQDWFIRYQLTKAQGVAEIASVGGFVQQYQVVVDPRKLQAYGIPLMRVSEVIRTSNRDVGGRVVELAETEYMVRGKGYLRGAADLEQLVLKAEGGVPVLLRDVARVEMGPDERRGITELNGEGEAVSGIAVARFGANTLDVIHNLKAKLAEIASGLPAGVTIEPVYDRSDLIHRAIETLKNTLLEESLIVALVCIVFLFHVRSALVAILMLPVGILIAFIVMRLLDMNSNIMSLGGIAIAIGAMVDAAIVMIENAHKHLERAAPDASRVTIMVEAAQEVGPALFFSLLIITVSFLPVFTLEAQEGRLFKPLAYTKTFAMAGAALLSLTLVPALMVLFIRGKIVPEHRNPLNRFLIWAYRPLIAGVMRWKKLTILLALLILAASWYPASQLGSEFMPTLNEGTLLYMPATLPGLSVTKAAEIMQMQNRIIKSFPEVASVLGKAGRAATATDPAPLEMFETVINLKPESEWRSGMTMDTLITELDQALQIPGVSNAWTMPIKARTDMLSTGIRTPIGIKVFGNDLAELEQLAKAIEAVVKTVPGTTSAYAERITGGYYLNIEPDRAALARYGLGIGDLQEVIATALGGETVTTTVEGRERFGVNVRYPRDLRADPQVIAQVLIPVPGGAMIPLGQVASIGLGKGAPSIRTENALLSAYIFVDIRGRDIGGYVADAQQAVRQQVQFKPGYYIAWSGQFEYMERAKARLIIVVPFTLLIIFVLLYLNFRRLTETLIVMLALPFALVGGIWLMYGLGYNLSVAVAVGFIALAGVAAETGVIMLIYLDHALTTLRRQREAAGQPLTVNDIYAAVMEGAVERVRPKMMTVVAIMAGLLPILWSSGTGSEVMRRIAAPMVGGMISSTVLTLIVIPALYALVKEASLRRAARSSLRRSEATDENTVGLKTPHRSPL</sequence>
<dbReference type="Proteomes" id="UP000019184">
    <property type="component" value="Unassembled WGS sequence"/>
</dbReference>
<dbReference type="Gene3D" id="3.30.2090.10">
    <property type="entry name" value="Multidrug efflux transporter AcrB TolC docking domain, DN and DC subdomains"/>
    <property type="match status" value="2"/>
</dbReference>
<dbReference type="Pfam" id="PF00873">
    <property type="entry name" value="ACR_tran"/>
    <property type="match status" value="1"/>
</dbReference>
<evidence type="ECO:0000256" key="9">
    <source>
        <dbReference type="SAM" id="Phobius"/>
    </source>
</evidence>
<dbReference type="GO" id="GO:0005886">
    <property type="term" value="C:plasma membrane"/>
    <property type="evidence" value="ECO:0007669"/>
    <property type="project" value="UniProtKB-SubCell"/>
</dbReference>
<feature type="transmembrane region" description="Helical" evidence="9">
    <location>
        <begin position="506"/>
        <end position="526"/>
    </location>
</feature>
<dbReference type="PANTHER" id="PTHR32063:SF19">
    <property type="entry name" value="CATION EFFLUX SYSTEM PROTEIN CUSA"/>
    <property type="match status" value="1"/>
</dbReference>
<dbReference type="SUPFAM" id="SSF82714">
    <property type="entry name" value="Multidrug efflux transporter AcrB TolC docking domain, DN and DC subdomains"/>
    <property type="match status" value="2"/>
</dbReference>
<feature type="transmembrane region" description="Helical" evidence="9">
    <location>
        <begin position="1007"/>
        <end position="1023"/>
    </location>
</feature>
<dbReference type="InterPro" id="IPR027463">
    <property type="entry name" value="AcrB_DN_DC_subdom"/>
</dbReference>
<dbReference type="SUPFAM" id="SSF82866">
    <property type="entry name" value="Multidrug efflux transporter AcrB transmembrane domain"/>
    <property type="match status" value="2"/>
</dbReference>
<dbReference type="InterPro" id="IPR004763">
    <property type="entry name" value="CusA-like"/>
</dbReference>
<dbReference type="AlphaFoldDB" id="A0A7U7GGG7"/>
<dbReference type="Gene3D" id="3.30.70.1440">
    <property type="entry name" value="Multidrug efflux transporter AcrB pore domain"/>
    <property type="match status" value="1"/>
</dbReference>
<gene>
    <name evidence="10" type="primary">cusA</name>
    <name evidence="10" type="ORF">BN874_990036</name>
</gene>
<comment type="subcellular location">
    <subcellularLocation>
        <location evidence="1">Cell membrane</location>
        <topology evidence="1">Multi-pass membrane protein</topology>
    </subcellularLocation>
</comment>
<evidence type="ECO:0000313" key="11">
    <source>
        <dbReference type="Proteomes" id="UP000019184"/>
    </source>
</evidence>
<dbReference type="NCBIfam" id="TIGR00914">
    <property type="entry name" value="2A0601"/>
    <property type="match status" value="1"/>
</dbReference>
<organism evidence="10 11">
    <name type="scientific">Candidatus Contendobacter odensis Run_B_J11</name>
    <dbReference type="NCBI Taxonomy" id="1400861"/>
    <lineage>
        <taxon>Bacteria</taxon>
        <taxon>Pseudomonadati</taxon>
        <taxon>Pseudomonadota</taxon>
        <taxon>Gammaproteobacteria</taxon>
        <taxon>Candidatus Competibacteraceae</taxon>
        <taxon>Candidatus Contendibacter</taxon>
    </lineage>
</organism>
<name>A0A7U7GGG7_9GAMM</name>
<accession>A0A7U7GGG7</accession>
<protein>
    <submittedName>
        <fullName evidence="10">Cation efflux system protein CusA</fullName>
    </submittedName>
</protein>
<feature type="transmembrane region" description="Helical" evidence="9">
    <location>
        <begin position="467"/>
        <end position="486"/>
    </location>
</feature>
<evidence type="ECO:0000256" key="2">
    <source>
        <dbReference type="ARBA" id="ARBA00010942"/>
    </source>
</evidence>
<dbReference type="Gene3D" id="3.30.70.1320">
    <property type="entry name" value="Multidrug efflux transporter AcrB pore domain like"/>
    <property type="match status" value="1"/>
</dbReference>
<evidence type="ECO:0000256" key="3">
    <source>
        <dbReference type="ARBA" id="ARBA00022448"/>
    </source>
</evidence>
<feature type="transmembrane region" description="Helical" evidence="9">
    <location>
        <begin position="394"/>
        <end position="413"/>
    </location>
</feature>
<evidence type="ECO:0000256" key="6">
    <source>
        <dbReference type="ARBA" id="ARBA00022989"/>
    </source>
</evidence>
<feature type="region of interest" description="Disordered" evidence="8">
    <location>
        <begin position="1071"/>
        <end position="1095"/>
    </location>
</feature>
<keyword evidence="11" id="KW-1185">Reference proteome</keyword>
<feature type="transmembrane region" description="Helical" evidence="9">
    <location>
        <begin position="943"/>
        <end position="969"/>
    </location>
</feature>
<keyword evidence="5 9" id="KW-0812">Transmembrane</keyword>
<dbReference type="Gene3D" id="3.30.70.1430">
    <property type="entry name" value="Multidrug efflux transporter AcrB pore domain"/>
    <property type="match status" value="2"/>
</dbReference>
<evidence type="ECO:0000256" key="8">
    <source>
        <dbReference type="SAM" id="MobiDB-lite"/>
    </source>
</evidence>
<comment type="caution">
    <text evidence="10">The sequence shown here is derived from an EMBL/GenBank/DDBJ whole genome shotgun (WGS) entry which is preliminary data.</text>
</comment>
<keyword evidence="4" id="KW-1003">Cell membrane</keyword>
<dbReference type="EMBL" id="CBTK010000319">
    <property type="protein sequence ID" value="CDH47824.1"/>
    <property type="molecule type" value="Genomic_DNA"/>
</dbReference>
<evidence type="ECO:0000313" key="10">
    <source>
        <dbReference type="EMBL" id="CDH47824.1"/>
    </source>
</evidence>
<evidence type="ECO:0000256" key="4">
    <source>
        <dbReference type="ARBA" id="ARBA00022475"/>
    </source>
</evidence>
<feature type="transmembrane region" description="Helical" evidence="9">
    <location>
        <begin position="893"/>
        <end position="912"/>
    </location>
</feature>
<dbReference type="InterPro" id="IPR001036">
    <property type="entry name" value="Acrflvin-R"/>
</dbReference>
<feature type="transmembrane region" description="Helical" evidence="9">
    <location>
        <begin position="1035"/>
        <end position="1061"/>
    </location>
</feature>
<feature type="transmembrane region" description="Helical" evidence="9">
    <location>
        <begin position="559"/>
        <end position="575"/>
    </location>
</feature>
<feature type="transmembrane region" description="Helical" evidence="9">
    <location>
        <begin position="370"/>
        <end position="387"/>
    </location>
</feature>
<dbReference type="GO" id="GO:0008324">
    <property type="term" value="F:monoatomic cation transmembrane transporter activity"/>
    <property type="evidence" value="ECO:0007669"/>
    <property type="project" value="InterPro"/>
</dbReference>
<feature type="transmembrane region" description="Helical" evidence="9">
    <location>
        <begin position="919"/>
        <end position="937"/>
    </location>
</feature>
<dbReference type="GO" id="GO:0042910">
    <property type="term" value="F:xenobiotic transmembrane transporter activity"/>
    <property type="evidence" value="ECO:0007669"/>
    <property type="project" value="TreeGrafter"/>
</dbReference>
<keyword evidence="6 9" id="KW-1133">Transmembrane helix</keyword>
<keyword evidence="3" id="KW-0813">Transport</keyword>
<comment type="similarity">
    <text evidence="2">Belongs to the resistance-nodulation-cell division (RND) (TC 2.A.6) family.</text>
</comment>
<keyword evidence="7 9" id="KW-0472">Membrane</keyword>
<evidence type="ECO:0000256" key="1">
    <source>
        <dbReference type="ARBA" id="ARBA00004651"/>
    </source>
</evidence>
<feature type="transmembrane region" description="Helical" evidence="9">
    <location>
        <begin position="419"/>
        <end position="440"/>
    </location>
</feature>
<dbReference type="Gene3D" id="1.20.1640.10">
    <property type="entry name" value="Multidrug efflux transporter AcrB transmembrane domain"/>
    <property type="match status" value="2"/>
</dbReference>
<dbReference type="SUPFAM" id="SSF82693">
    <property type="entry name" value="Multidrug efflux transporter AcrB pore domain, PN1, PN2, PC1 and PC2 subdomains"/>
    <property type="match status" value="2"/>
</dbReference>
<dbReference type="PRINTS" id="PR00702">
    <property type="entry name" value="ACRIFLAVINRP"/>
</dbReference>
<feature type="region of interest" description="Disordered" evidence="8">
    <location>
        <begin position="1"/>
        <end position="30"/>
    </location>
</feature>
<reference evidence="10 11" key="1">
    <citation type="journal article" date="2014" name="ISME J.">
        <title>Candidatus Competibacter-lineage genomes retrieved from metagenomes reveal functional metabolic diversity.</title>
        <authorList>
            <person name="McIlroy S.J."/>
            <person name="Albertsen M."/>
            <person name="Andresen E.K."/>
            <person name="Saunders A.M."/>
            <person name="Kristiansen R."/>
            <person name="Stokholm-Bjerregaard M."/>
            <person name="Nielsen K.L."/>
            <person name="Nielsen P.H."/>
        </authorList>
    </citation>
    <scope>NUCLEOTIDE SEQUENCE [LARGE SCALE GENOMIC DNA]</scope>
    <source>
        <strain evidence="10 11">Run_B_J11</strain>
    </source>
</reference>
<evidence type="ECO:0000256" key="5">
    <source>
        <dbReference type="ARBA" id="ARBA00022692"/>
    </source>
</evidence>
<feature type="compositionally biased region" description="Basic residues" evidence="8">
    <location>
        <begin position="10"/>
        <end position="27"/>
    </location>
</feature>
<proteinExistence type="inferred from homology"/>
<dbReference type="PANTHER" id="PTHR32063">
    <property type="match status" value="1"/>
</dbReference>